<dbReference type="RefSeq" id="XP_066801226.1">
    <property type="nucleotide sequence ID" value="XM_066948658.1"/>
</dbReference>
<evidence type="ECO:0000313" key="2">
    <source>
        <dbReference type="EMBL" id="KAK8847708.1"/>
    </source>
</evidence>
<feature type="region of interest" description="Disordered" evidence="1">
    <location>
        <begin position="184"/>
        <end position="226"/>
    </location>
</feature>
<dbReference type="EMBL" id="JBCAWK010000010">
    <property type="protein sequence ID" value="KAK8847708.1"/>
    <property type="molecule type" value="Genomic_DNA"/>
</dbReference>
<feature type="compositionally biased region" description="Low complexity" evidence="1">
    <location>
        <begin position="192"/>
        <end position="207"/>
    </location>
</feature>
<organism evidence="2 3">
    <name type="scientific">Kwoniella newhampshirensis</name>
    <dbReference type="NCBI Taxonomy" id="1651941"/>
    <lineage>
        <taxon>Eukaryota</taxon>
        <taxon>Fungi</taxon>
        <taxon>Dikarya</taxon>
        <taxon>Basidiomycota</taxon>
        <taxon>Agaricomycotina</taxon>
        <taxon>Tremellomycetes</taxon>
        <taxon>Tremellales</taxon>
        <taxon>Cryptococcaceae</taxon>
        <taxon>Kwoniella</taxon>
    </lineage>
</organism>
<gene>
    <name evidence="2" type="ORF">IAR55_005567</name>
</gene>
<accession>A0AAW0YU09</accession>
<evidence type="ECO:0000256" key="1">
    <source>
        <dbReference type="SAM" id="MobiDB-lite"/>
    </source>
</evidence>
<feature type="compositionally biased region" description="Polar residues" evidence="1">
    <location>
        <begin position="210"/>
        <end position="226"/>
    </location>
</feature>
<dbReference type="KEGG" id="kne:92182825"/>
<dbReference type="GeneID" id="92182825"/>
<comment type="caution">
    <text evidence="2">The sequence shown here is derived from an EMBL/GenBank/DDBJ whole genome shotgun (WGS) entry which is preliminary data.</text>
</comment>
<dbReference type="AlphaFoldDB" id="A0AAW0YU09"/>
<keyword evidence="3" id="KW-1185">Reference proteome</keyword>
<name>A0AAW0YU09_9TREE</name>
<protein>
    <submittedName>
        <fullName evidence="2">Uncharacterized protein</fullName>
    </submittedName>
</protein>
<evidence type="ECO:0000313" key="3">
    <source>
        <dbReference type="Proteomes" id="UP001388673"/>
    </source>
</evidence>
<reference evidence="2 3" key="1">
    <citation type="journal article" date="2024" name="bioRxiv">
        <title>Comparative genomics of Cryptococcus and Kwoniella reveals pathogenesis evolution and contrasting karyotype dynamics via intercentromeric recombination or chromosome fusion.</title>
        <authorList>
            <person name="Coelho M.A."/>
            <person name="David-Palma M."/>
            <person name="Shea T."/>
            <person name="Bowers K."/>
            <person name="McGinley-Smith S."/>
            <person name="Mohammad A.W."/>
            <person name="Gnirke A."/>
            <person name="Yurkov A.M."/>
            <person name="Nowrousian M."/>
            <person name="Sun S."/>
            <person name="Cuomo C.A."/>
            <person name="Heitman J."/>
        </authorList>
    </citation>
    <scope>NUCLEOTIDE SEQUENCE [LARGE SCALE GENOMIC DNA]</scope>
    <source>
        <strain evidence="2 3">CBS 13917</strain>
    </source>
</reference>
<sequence>MSSGYVIQATVLFHLAGRSSVRRFGIKPVGSIESQLRLPMPVSSQQLGLAIEQFDKTLPVAMKSPEVSVDGMRKFAPSTLTIQFFLTAARMYYSDTNTYDGPNDAALYQARHTVDLVRFLLVYIMWVLAAEMLLREVKRLEIRGETLGALALNGDIDFLIQALSIVARDSALLAAELEGLEDNKAWQPEPVTSTNTSSGAGASALLTPRSHLSGQSGIAEAQSHSV</sequence>
<dbReference type="Proteomes" id="UP001388673">
    <property type="component" value="Unassembled WGS sequence"/>
</dbReference>
<proteinExistence type="predicted"/>